<name>A0A2R4MGU8_9HYPH</name>
<evidence type="ECO:0000256" key="1">
    <source>
        <dbReference type="ARBA" id="ARBA00022898"/>
    </source>
</evidence>
<accession>A0A2R4MGU8</accession>
<dbReference type="AlphaFoldDB" id="A0A2R4MGU8"/>
<dbReference type="KEGG" id="mmyr:MXMO3_02672"/>
<feature type="domain" description="Aminotransferase class V" evidence="2">
    <location>
        <begin position="40"/>
        <end position="403"/>
    </location>
</feature>
<protein>
    <submittedName>
        <fullName evidence="3">Cysteine desulfurase</fullName>
    </submittedName>
</protein>
<dbReference type="InterPro" id="IPR015424">
    <property type="entry name" value="PyrdxlP-dep_Trfase"/>
</dbReference>
<dbReference type="PANTHER" id="PTHR43686:SF1">
    <property type="entry name" value="AMINOTRAN_5 DOMAIN-CONTAINING PROTEIN"/>
    <property type="match status" value="1"/>
</dbReference>
<evidence type="ECO:0000313" key="3">
    <source>
        <dbReference type="EMBL" id="AVX05183.1"/>
    </source>
</evidence>
<reference evidence="3 4" key="1">
    <citation type="submission" date="2017-05" db="EMBL/GenBank/DDBJ databases">
        <title>Genome Analysis of Maritalea myrionectae HL2708#5.</title>
        <authorList>
            <consortium name="Cotde Inc.-PKNU"/>
            <person name="Jang D."/>
            <person name="Oh H.-M."/>
        </authorList>
    </citation>
    <scope>NUCLEOTIDE SEQUENCE [LARGE SCALE GENOMIC DNA]</scope>
    <source>
        <strain evidence="3 4">HL2708#5</strain>
    </source>
</reference>
<organism evidence="3 4">
    <name type="scientific">Maritalea myrionectae</name>
    <dbReference type="NCBI Taxonomy" id="454601"/>
    <lineage>
        <taxon>Bacteria</taxon>
        <taxon>Pseudomonadati</taxon>
        <taxon>Pseudomonadota</taxon>
        <taxon>Alphaproteobacteria</taxon>
        <taxon>Hyphomicrobiales</taxon>
        <taxon>Devosiaceae</taxon>
        <taxon>Maritalea</taxon>
    </lineage>
</organism>
<evidence type="ECO:0000313" key="4">
    <source>
        <dbReference type="Proteomes" id="UP000258927"/>
    </source>
</evidence>
<dbReference type="STRING" id="1122213.GCA_000423365_00308"/>
<gene>
    <name evidence="3" type="ORF">MXMO3_02672</name>
</gene>
<dbReference type="SUPFAM" id="SSF53383">
    <property type="entry name" value="PLP-dependent transferases"/>
    <property type="match status" value="1"/>
</dbReference>
<dbReference type="Pfam" id="PF00266">
    <property type="entry name" value="Aminotran_5"/>
    <property type="match status" value="1"/>
</dbReference>
<dbReference type="InterPro" id="IPR015421">
    <property type="entry name" value="PyrdxlP-dep_Trfase_major"/>
</dbReference>
<keyword evidence="4" id="KW-1185">Reference proteome</keyword>
<evidence type="ECO:0000259" key="2">
    <source>
        <dbReference type="Pfam" id="PF00266"/>
    </source>
</evidence>
<dbReference type="EMBL" id="CP021330">
    <property type="protein sequence ID" value="AVX05183.1"/>
    <property type="molecule type" value="Genomic_DNA"/>
</dbReference>
<dbReference type="Gene3D" id="3.90.1150.10">
    <property type="entry name" value="Aspartate Aminotransferase, domain 1"/>
    <property type="match status" value="1"/>
</dbReference>
<dbReference type="Proteomes" id="UP000258927">
    <property type="component" value="Chromosome"/>
</dbReference>
<dbReference type="PANTHER" id="PTHR43686">
    <property type="entry name" value="SULFURTRANSFERASE-RELATED"/>
    <property type="match status" value="1"/>
</dbReference>
<sequence>MFEKFTQKLAVQNDLPAFLRDQLIGDNAMIEGPFGPQKMVYADYVASGRALRVIEDFVAEEVLPYYANSHTRASYCGEKMTAMREAGRAEIARIIDAGREHSVIFTGAGATAAINRLVKLVGLEDLVRADQVPVVFLGPYEHHSNILPWVESGAKIVYVPEAEEGGLDLNALSNLLDQYAHHCLRIGSFSAASNVTGITTDVVATTRLLKEKGALSFWDYAGGAPYLPVSLTPAPSLEIDAIFMSAHKFAGGPAASGILAVKDEVVRRNVPSWPGGGTVTYVSEWDRDYVDSIAEREEAGTPNIIGDIRAALCFLTKEALDADMIATRQQQFVRMAMARWSKNPNIHLLGNLDAHRIPIFSFIVTDNEGMPVPHNFFTRALSDLYGIQARGGCACAGPYGHHLLNIDQHQSEQVRNEIKQGNALAKPGWVRLNFSYLFDDRKTQFIIDKVDELANSAGTYLDQYQLDPQSGIFCHKAEGLQAVG</sequence>
<dbReference type="InterPro" id="IPR015422">
    <property type="entry name" value="PyrdxlP-dep_Trfase_small"/>
</dbReference>
<keyword evidence="1" id="KW-0663">Pyridoxal phosphate</keyword>
<proteinExistence type="predicted"/>
<dbReference type="InterPro" id="IPR000192">
    <property type="entry name" value="Aminotrans_V_dom"/>
</dbReference>
<dbReference type="RefSeq" id="WP_117396174.1">
    <property type="nucleotide sequence ID" value="NZ_CP021330.1"/>
</dbReference>
<dbReference type="Gene3D" id="3.40.640.10">
    <property type="entry name" value="Type I PLP-dependent aspartate aminotransferase-like (Major domain)"/>
    <property type="match status" value="1"/>
</dbReference>